<dbReference type="InterPro" id="IPR015422">
    <property type="entry name" value="PyrdxlP-dep_Trfase_small"/>
</dbReference>
<dbReference type="InterPro" id="IPR024892">
    <property type="entry name" value="ArAT"/>
</dbReference>
<comment type="caution">
    <text evidence="7">The sequence shown here is derived from an EMBL/GenBank/DDBJ whole genome shotgun (WGS) entry which is preliminary data.</text>
</comment>
<sequence length="374" mass="40643">MAATSMVPMYYRHRASIDSLPGYRQGSPAPAVPGLTSYKIASNENPYPPLPGVVQAVSEQALGHLNRYPDMHGTRLVERLAQLHGMDPACIQLGCGSTEVITQLVDLVAGHGDQVVYPWRSFEAYPIIVTSAGATGVPVPLDKEGRHDIDAMIAAVNDHTRLVIVNNPNNPTATNVDRGQAERLLQALPADLPVLFDEAYIQFNDDPDRADGLSFMREHPNVIVARTFSKAYGLAGLRIGYAVAAEPIIAGMNKVALPFGVTDVAQTAAMASLDAQDRLAERVQALKQERARILAGLQEQGWNIPQPRANYYWLPLGQASAQADQRFRDAGLSVRTFPGEGIRITVGEREANDRVLEVCADLRRQGLPQDPIAD</sequence>
<keyword evidence="2" id="KW-0032">Aminotransferase</keyword>
<dbReference type="EMBL" id="JWME01000011">
    <property type="protein sequence ID" value="KJY49988.1"/>
    <property type="molecule type" value="Genomic_DNA"/>
</dbReference>
<dbReference type="InterPro" id="IPR015421">
    <property type="entry name" value="PyrdxlP-dep_Trfase_major"/>
</dbReference>
<reference evidence="7 8" key="1">
    <citation type="submission" date="2014-12" db="EMBL/GenBank/DDBJ databases">
        <title>Comparative genomics of the lactic acid bacteria isolated from the honey bee gut.</title>
        <authorList>
            <person name="Ellegaard K.M."/>
            <person name="Tamarit D."/>
            <person name="Javelind E."/>
            <person name="Olofsson T."/>
            <person name="Andersson S.G."/>
            <person name="Vasquez A."/>
        </authorList>
    </citation>
    <scope>NUCLEOTIDE SEQUENCE [LARGE SCALE GENOMIC DNA]</scope>
    <source>
        <strain evidence="7 8">Bin2</strain>
    </source>
</reference>
<comment type="similarity">
    <text evidence="5">Belongs to the class-II pyridoxal-phosphate-dependent aminotransferase family.</text>
</comment>
<organism evidence="7 8">
    <name type="scientific">Bifidobacterium asteroides</name>
    <dbReference type="NCBI Taxonomy" id="1684"/>
    <lineage>
        <taxon>Bacteria</taxon>
        <taxon>Bacillati</taxon>
        <taxon>Actinomycetota</taxon>
        <taxon>Actinomycetes</taxon>
        <taxon>Bifidobacteriales</taxon>
        <taxon>Bifidobacteriaceae</taxon>
        <taxon>Bifidobacterium</taxon>
    </lineage>
</organism>
<dbReference type="AlphaFoldDB" id="A0A0F4KVA9"/>
<feature type="domain" description="Aminotransferase class I/classII large" evidence="6">
    <location>
        <begin position="40"/>
        <end position="357"/>
    </location>
</feature>
<dbReference type="SUPFAM" id="SSF53383">
    <property type="entry name" value="PLP-dependent transferases"/>
    <property type="match status" value="1"/>
</dbReference>
<evidence type="ECO:0000259" key="6">
    <source>
        <dbReference type="Pfam" id="PF00155"/>
    </source>
</evidence>
<dbReference type="PROSITE" id="PS00599">
    <property type="entry name" value="AA_TRANSFER_CLASS_2"/>
    <property type="match status" value="1"/>
</dbReference>
<keyword evidence="3" id="KW-0808">Transferase</keyword>
<dbReference type="OrthoDB" id="9809616at2"/>
<evidence type="ECO:0000313" key="7">
    <source>
        <dbReference type="EMBL" id="KJY49988.1"/>
    </source>
</evidence>
<accession>A0A0F4KVA9</accession>
<evidence type="ECO:0000313" key="8">
    <source>
        <dbReference type="Proteomes" id="UP000033648"/>
    </source>
</evidence>
<name>A0A0F4KVA9_9BIFI</name>
<evidence type="ECO:0000256" key="4">
    <source>
        <dbReference type="ARBA" id="ARBA00022898"/>
    </source>
</evidence>
<dbReference type="InterPro" id="IPR015424">
    <property type="entry name" value="PyrdxlP-dep_Trfase"/>
</dbReference>
<gene>
    <name evidence="7" type="ORF">JF69_13010</name>
</gene>
<dbReference type="InterPro" id="IPR001917">
    <property type="entry name" value="Aminotrans_II_pyridoxalP_BS"/>
</dbReference>
<dbReference type="Gene3D" id="3.40.640.10">
    <property type="entry name" value="Type I PLP-dependent aspartate aminotransferase-like (Major domain)"/>
    <property type="match status" value="1"/>
</dbReference>
<keyword evidence="4 5" id="KW-0663">Pyridoxal phosphate</keyword>
<comment type="cofactor">
    <cofactor evidence="1 5">
        <name>pyridoxal 5'-phosphate</name>
        <dbReference type="ChEBI" id="CHEBI:597326"/>
    </cofactor>
</comment>
<dbReference type="CDD" id="cd00609">
    <property type="entry name" value="AAT_like"/>
    <property type="match status" value="1"/>
</dbReference>
<dbReference type="Proteomes" id="UP000033648">
    <property type="component" value="Unassembled WGS sequence"/>
</dbReference>
<dbReference type="GO" id="GO:0030170">
    <property type="term" value="F:pyridoxal phosphate binding"/>
    <property type="evidence" value="ECO:0007669"/>
    <property type="project" value="InterPro"/>
</dbReference>
<evidence type="ECO:0000256" key="1">
    <source>
        <dbReference type="ARBA" id="ARBA00001933"/>
    </source>
</evidence>
<protein>
    <submittedName>
        <fullName evidence="7">Histidinokl-phosphate transaminase</fullName>
    </submittedName>
</protein>
<dbReference type="Pfam" id="PF00155">
    <property type="entry name" value="Aminotran_1_2"/>
    <property type="match status" value="1"/>
</dbReference>
<dbReference type="PANTHER" id="PTHR43643:SF3">
    <property type="entry name" value="HISTIDINOL-PHOSPHATE AMINOTRANSFERASE"/>
    <property type="match status" value="1"/>
</dbReference>
<dbReference type="InterPro" id="IPR004839">
    <property type="entry name" value="Aminotransferase_I/II_large"/>
</dbReference>
<dbReference type="InterPro" id="IPR050106">
    <property type="entry name" value="HistidinolP_aminotransfase"/>
</dbReference>
<proteinExistence type="inferred from homology"/>
<dbReference type="NCBIfam" id="NF002878">
    <property type="entry name" value="PRK03321.1"/>
    <property type="match status" value="1"/>
</dbReference>
<dbReference type="Gene3D" id="3.90.1150.10">
    <property type="entry name" value="Aspartate Aminotransferase, domain 1"/>
    <property type="match status" value="1"/>
</dbReference>
<dbReference type="PATRIC" id="fig|1684.4.peg.1394"/>
<evidence type="ECO:0000256" key="5">
    <source>
        <dbReference type="RuleBase" id="RU003693"/>
    </source>
</evidence>
<evidence type="ECO:0000256" key="2">
    <source>
        <dbReference type="ARBA" id="ARBA00022576"/>
    </source>
</evidence>
<dbReference type="GO" id="GO:0008483">
    <property type="term" value="F:transaminase activity"/>
    <property type="evidence" value="ECO:0007669"/>
    <property type="project" value="UniProtKB-KW"/>
</dbReference>
<dbReference type="PANTHER" id="PTHR43643">
    <property type="entry name" value="HISTIDINOL-PHOSPHATE AMINOTRANSFERASE 2"/>
    <property type="match status" value="1"/>
</dbReference>
<evidence type="ECO:0000256" key="3">
    <source>
        <dbReference type="ARBA" id="ARBA00022679"/>
    </source>
</evidence>